<evidence type="ECO:0000313" key="2">
    <source>
        <dbReference type="Proteomes" id="UP000799324"/>
    </source>
</evidence>
<keyword evidence="2" id="KW-1185">Reference proteome</keyword>
<sequence>MVRAAAEVVGAIPHNEIVEIKGLVLHLFMSLSPFEIAGLQHSSFPHHEVLRSCSSSRHPDWSRGCAYARQARIRYPNFLPTSWLVKLDQDCVLLAADPSLWIATQPRSIMLPTVPEGKPKDYWTCTFYDDLSCNSNGPTKVIKSNDILHQIRVWDEGEENFTMNTAHCSHK</sequence>
<organism evidence="1 2">
    <name type="scientific">Lophiostoma macrostomum CBS 122681</name>
    <dbReference type="NCBI Taxonomy" id="1314788"/>
    <lineage>
        <taxon>Eukaryota</taxon>
        <taxon>Fungi</taxon>
        <taxon>Dikarya</taxon>
        <taxon>Ascomycota</taxon>
        <taxon>Pezizomycotina</taxon>
        <taxon>Dothideomycetes</taxon>
        <taxon>Pleosporomycetidae</taxon>
        <taxon>Pleosporales</taxon>
        <taxon>Lophiostomataceae</taxon>
        <taxon>Lophiostoma</taxon>
    </lineage>
</organism>
<proteinExistence type="predicted"/>
<reference evidence="1" key="1">
    <citation type="journal article" date="2020" name="Stud. Mycol.">
        <title>101 Dothideomycetes genomes: a test case for predicting lifestyles and emergence of pathogens.</title>
        <authorList>
            <person name="Haridas S."/>
            <person name="Albert R."/>
            <person name="Binder M."/>
            <person name="Bloem J."/>
            <person name="Labutti K."/>
            <person name="Salamov A."/>
            <person name="Andreopoulos B."/>
            <person name="Baker S."/>
            <person name="Barry K."/>
            <person name="Bills G."/>
            <person name="Bluhm B."/>
            <person name="Cannon C."/>
            <person name="Castanera R."/>
            <person name="Culley D."/>
            <person name="Daum C."/>
            <person name="Ezra D."/>
            <person name="Gonzalez J."/>
            <person name="Henrissat B."/>
            <person name="Kuo A."/>
            <person name="Liang C."/>
            <person name="Lipzen A."/>
            <person name="Lutzoni F."/>
            <person name="Magnuson J."/>
            <person name="Mondo S."/>
            <person name="Nolan M."/>
            <person name="Ohm R."/>
            <person name="Pangilinan J."/>
            <person name="Park H.-J."/>
            <person name="Ramirez L."/>
            <person name="Alfaro M."/>
            <person name="Sun H."/>
            <person name="Tritt A."/>
            <person name="Yoshinaga Y."/>
            <person name="Zwiers L.-H."/>
            <person name="Turgeon B."/>
            <person name="Goodwin S."/>
            <person name="Spatafora J."/>
            <person name="Crous P."/>
            <person name="Grigoriev I."/>
        </authorList>
    </citation>
    <scope>NUCLEOTIDE SEQUENCE</scope>
    <source>
        <strain evidence="1">CBS 122681</strain>
    </source>
</reference>
<name>A0A6A6TA81_9PLEO</name>
<gene>
    <name evidence="1" type="ORF">K491DRAFT_410384</name>
</gene>
<protein>
    <submittedName>
        <fullName evidence="1">Uncharacterized protein</fullName>
    </submittedName>
</protein>
<dbReference type="Proteomes" id="UP000799324">
    <property type="component" value="Unassembled WGS sequence"/>
</dbReference>
<dbReference type="AlphaFoldDB" id="A0A6A6TA81"/>
<dbReference type="EMBL" id="MU004344">
    <property type="protein sequence ID" value="KAF2655823.1"/>
    <property type="molecule type" value="Genomic_DNA"/>
</dbReference>
<evidence type="ECO:0000313" key="1">
    <source>
        <dbReference type="EMBL" id="KAF2655823.1"/>
    </source>
</evidence>
<accession>A0A6A6TA81</accession>